<reference evidence="1 2" key="1">
    <citation type="submission" date="2012-08" db="EMBL/GenBank/DDBJ databases">
        <authorList>
            <person name="Harkins D.M."/>
            <person name="Durkin A.S."/>
            <person name="Selengut J.D."/>
            <person name="Sanka R."/>
            <person name="DePew J."/>
            <person name="Purushe J."/>
            <person name="Matthias M.A."/>
            <person name="Vinetz J.M."/>
            <person name="Sutton G.G."/>
            <person name="Nelson W.C."/>
            <person name="Fouts D.E."/>
        </authorList>
    </citation>
    <scope>NUCLEOTIDE SEQUENCE [LARGE SCALE GENOMIC DNA]</scope>
    <source>
        <strain evidence="1 2">MMD4847</strain>
    </source>
</reference>
<dbReference type="Proteomes" id="UP000018720">
    <property type="component" value="Unassembled WGS sequence"/>
</dbReference>
<sequence length="70" mass="8496">MNNFKTASSIYFVSWPSFLMKFPTFVHNFRVFRYKNQNGKTFPFSGDKKHWNRSHAEQISNPILFSFYMF</sequence>
<organism evidence="1 2">
    <name type="scientific">Leptospira licerasiae str. MMD4847</name>
    <dbReference type="NCBI Taxonomy" id="1049971"/>
    <lineage>
        <taxon>Bacteria</taxon>
        <taxon>Pseudomonadati</taxon>
        <taxon>Spirochaetota</taxon>
        <taxon>Spirochaetia</taxon>
        <taxon>Leptospirales</taxon>
        <taxon>Leptospiraceae</taxon>
        <taxon>Leptospira</taxon>
    </lineage>
</organism>
<protein>
    <submittedName>
        <fullName evidence="1">Uncharacterized protein</fullName>
    </submittedName>
</protein>
<evidence type="ECO:0000313" key="1">
    <source>
        <dbReference type="EMBL" id="EJZ40366.1"/>
    </source>
</evidence>
<accession>A0ABP2R7W5</accession>
<gene>
    <name evidence="1" type="ORF">LEP1GSC178_1697</name>
</gene>
<proteinExistence type="predicted"/>
<keyword evidence="2" id="KW-1185">Reference proteome</keyword>
<dbReference type="EMBL" id="AHOM02000010">
    <property type="protein sequence ID" value="EJZ40366.1"/>
    <property type="molecule type" value="Genomic_DNA"/>
</dbReference>
<comment type="caution">
    <text evidence="1">The sequence shown here is derived from an EMBL/GenBank/DDBJ whole genome shotgun (WGS) entry which is preliminary data.</text>
</comment>
<name>A0ABP2R7W5_9LEPT</name>
<evidence type="ECO:0000313" key="2">
    <source>
        <dbReference type="Proteomes" id="UP000018720"/>
    </source>
</evidence>